<reference evidence="2" key="1">
    <citation type="journal article" date="2017" name="Nat. Microbiol.">
        <title>Global analysis of biosynthetic gene clusters reveals vast potential of secondary metabolite production in Penicillium species.</title>
        <authorList>
            <person name="Nielsen J.C."/>
            <person name="Grijseels S."/>
            <person name="Prigent S."/>
            <person name="Ji B."/>
            <person name="Dainat J."/>
            <person name="Nielsen K.F."/>
            <person name="Frisvad J.C."/>
            <person name="Workman M."/>
            <person name="Nielsen J."/>
        </authorList>
    </citation>
    <scope>NUCLEOTIDE SEQUENCE [LARGE SCALE GENOMIC DNA]</scope>
    <source>
        <strain evidence="2">IBT 31321</strain>
    </source>
</reference>
<accession>A0A1V6UE47</accession>
<comment type="caution">
    <text evidence="1">The sequence shown here is derived from an EMBL/GenBank/DDBJ whole genome shotgun (WGS) entry which is preliminary data.</text>
</comment>
<evidence type="ECO:0000313" key="1">
    <source>
        <dbReference type="EMBL" id="OQE36732.1"/>
    </source>
</evidence>
<name>A0A1V6UE47_9EURO</name>
<dbReference type="Proteomes" id="UP000191500">
    <property type="component" value="Unassembled WGS sequence"/>
</dbReference>
<evidence type="ECO:0000313" key="2">
    <source>
        <dbReference type="Proteomes" id="UP000191500"/>
    </source>
</evidence>
<protein>
    <submittedName>
        <fullName evidence="1">Uncharacterized protein</fullName>
    </submittedName>
</protein>
<keyword evidence="2" id="KW-1185">Reference proteome</keyword>
<gene>
    <name evidence="1" type="ORF">PENCOP_c011G05827</name>
</gene>
<sequence length="288" mass="31461">MTAAVSVGGGWALYSSQSQVARSAASQSGYLDAANLVRFSRALYFPRHDRKTTHFAVHDISDQYAAATGSFPVGSTRHVVAVGGIPKPQSDGPDETTVAYDVNLSLRDEHAVAGSVKCRTPSIPAEIELTISSTEEEAAVLKTKSVYPTKIPLHVTYPITPSSTRIGTVKHPYFTFEVPNDDSKPTIFQWQIHPKEHGRLRYTLVRNPGGSSSPDIQAVYYHLGLDDSFALSFSEGILLLPAVQSSVKEEIAVTSVLAMLWRLRELHRGKGKVGGKKENKLKRIFGKK</sequence>
<organism evidence="1 2">
    <name type="scientific">Penicillium coprophilum</name>
    <dbReference type="NCBI Taxonomy" id="36646"/>
    <lineage>
        <taxon>Eukaryota</taxon>
        <taxon>Fungi</taxon>
        <taxon>Dikarya</taxon>
        <taxon>Ascomycota</taxon>
        <taxon>Pezizomycotina</taxon>
        <taxon>Eurotiomycetes</taxon>
        <taxon>Eurotiomycetidae</taxon>
        <taxon>Eurotiales</taxon>
        <taxon>Aspergillaceae</taxon>
        <taxon>Penicillium</taxon>
    </lineage>
</organism>
<dbReference type="AlphaFoldDB" id="A0A1V6UE47"/>
<dbReference type="STRING" id="36646.A0A1V6UE47"/>
<dbReference type="EMBL" id="MDDG01000011">
    <property type="protein sequence ID" value="OQE36732.1"/>
    <property type="molecule type" value="Genomic_DNA"/>
</dbReference>
<proteinExistence type="predicted"/>